<accession>A0AAW1LAL5</accession>
<evidence type="ECO:0000313" key="1">
    <source>
        <dbReference type="EMBL" id="KAK9730959.1"/>
    </source>
</evidence>
<gene>
    <name evidence="1" type="ORF">QE152_g14074</name>
</gene>
<reference evidence="1 2" key="1">
    <citation type="journal article" date="2024" name="BMC Genomics">
        <title>De novo assembly and annotation of Popillia japonica's genome with initial clues to its potential as an invasive pest.</title>
        <authorList>
            <person name="Cucini C."/>
            <person name="Boschi S."/>
            <person name="Funari R."/>
            <person name="Cardaioli E."/>
            <person name="Iannotti N."/>
            <person name="Marturano G."/>
            <person name="Paoli F."/>
            <person name="Bruttini M."/>
            <person name="Carapelli A."/>
            <person name="Frati F."/>
            <person name="Nardi F."/>
        </authorList>
    </citation>
    <scope>NUCLEOTIDE SEQUENCE [LARGE SCALE GENOMIC DNA]</scope>
    <source>
        <strain evidence="1">DMR45628</strain>
    </source>
</reference>
<dbReference type="EMBL" id="JASPKY010000140">
    <property type="protein sequence ID" value="KAK9730959.1"/>
    <property type="molecule type" value="Genomic_DNA"/>
</dbReference>
<sequence>MQKSTEMQIIKITIQKKLRIDRDANHKNYNEKTKKKLSSIQEDTKLRIMDMSGGCRMDELHKMTIDNIEDKDSSLVVKLPNTKTKKKRIVATINERFGVDNRQLMTHNIQGWTTDLRKTLGRVDITKFLIEASDQIPLLFVYIVGIMDMSGGCRMDELHKMTIDDIEDKDSSLVVKLPNTKTKKKRILAAINEGFGVDNR</sequence>
<keyword evidence="2" id="KW-1185">Reference proteome</keyword>
<dbReference type="Proteomes" id="UP001458880">
    <property type="component" value="Unassembled WGS sequence"/>
</dbReference>
<dbReference type="AlphaFoldDB" id="A0AAW1LAL5"/>
<name>A0AAW1LAL5_POPJA</name>
<proteinExistence type="predicted"/>
<comment type="caution">
    <text evidence="1">The sequence shown here is derived from an EMBL/GenBank/DDBJ whole genome shotgun (WGS) entry which is preliminary data.</text>
</comment>
<organism evidence="1 2">
    <name type="scientific">Popillia japonica</name>
    <name type="common">Japanese beetle</name>
    <dbReference type="NCBI Taxonomy" id="7064"/>
    <lineage>
        <taxon>Eukaryota</taxon>
        <taxon>Metazoa</taxon>
        <taxon>Ecdysozoa</taxon>
        <taxon>Arthropoda</taxon>
        <taxon>Hexapoda</taxon>
        <taxon>Insecta</taxon>
        <taxon>Pterygota</taxon>
        <taxon>Neoptera</taxon>
        <taxon>Endopterygota</taxon>
        <taxon>Coleoptera</taxon>
        <taxon>Polyphaga</taxon>
        <taxon>Scarabaeiformia</taxon>
        <taxon>Scarabaeidae</taxon>
        <taxon>Rutelinae</taxon>
        <taxon>Popillia</taxon>
    </lineage>
</organism>
<protein>
    <submittedName>
        <fullName evidence="1">Uncharacterized protein</fullName>
    </submittedName>
</protein>
<evidence type="ECO:0000313" key="2">
    <source>
        <dbReference type="Proteomes" id="UP001458880"/>
    </source>
</evidence>